<dbReference type="Pfam" id="PF14664">
    <property type="entry name" value="RICTOR_N"/>
    <property type="match status" value="1"/>
</dbReference>
<dbReference type="InterPro" id="IPR028268">
    <property type="entry name" value="Pianissimo_fam"/>
</dbReference>
<feature type="region of interest" description="Disordered" evidence="2">
    <location>
        <begin position="1108"/>
        <end position="1155"/>
    </location>
</feature>
<dbReference type="PANTHER" id="PTHR13298:SF11">
    <property type="entry name" value="RAPAMYCIN-INSENSITIVE COMPANION OF MTOR"/>
    <property type="match status" value="1"/>
</dbReference>
<gene>
    <name evidence="6" type="ORF">LSAA_10826</name>
</gene>
<dbReference type="InterPro" id="IPR028267">
    <property type="entry name" value="Pianissimo_N"/>
</dbReference>
<dbReference type="Pfam" id="PF14663">
    <property type="entry name" value="RasGEF_N_2"/>
    <property type="match status" value="1"/>
</dbReference>
<dbReference type="SUPFAM" id="SSF48371">
    <property type="entry name" value="ARM repeat"/>
    <property type="match status" value="2"/>
</dbReference>
<feature type="domain" description="Rapamycin-insensitive companion of mTOR" evidence="5">
    <location>
        <begin position="943"/>
        <end position="1015"/>
    </location>
</feature>
<proteinExistence type="inferred from homology"/>
<feature type="region of interest" description="Disordered" evidence="2">
    <location>
        <begin position="1485"/>
        <end position="1514"/>
    </location>
</feature>
<dbReference type="InterPro" id="IPR029452">
    <property type="entry name" value="RICTOR_V"/>
</dbReference>
<evidence type="ECO:0000259" key="3">
    <source>
        <dbReference type="SMART" id="SM01307"/>
    </source>
</evidence>
<evidence type="ECO:0000313" key="6">
    <source>
        <dbReference type="EMBL" id="CAF2942537.1"/>
    </source>
</evidence>
<evidence type="ECO:0000259" key="4">
    <source>
        <dbReference type="SMART" id="SM01308"/>
    </source>
</evidence>
<dbReference type="Pfam" id="PF14668">
    <property type="entry name" value="RICTOR_V"/>
    <property type="match status" value="1"/>
</dbReference>
<comment type="similarity">
    <text evidence="1">Belongs to the RICTOR family.</text>
</comment>
<organism evidence="6 7">
    <name type="scientific">Lepeophtheirus salmonis</name>
    <name type="common">Salmon louse</name>
    <name type="synonym">Caligus salmonis</name>
    <dbReference type="NCBI Taxonomy" id="72036"/>
    <lineage>
        <taxon>Eukaryota</taxon>
        <taxon>Metazoa</taxon>
        <taxon>Ecdysozoa</taxon>
        <taxon>Arthropoda</taxon>
        <taxon>Crustacea</taxon>
        <taxon>Multicrustacea</taxon>
        <taxon>Hexanauplia</taxon>
        <taxon>Copepoda</taxon>
        <taxon>Siphonostomatoida</taxon>
        <taxon>Caligidae</taxon>
        <taxon>Lepeophtheirus</taxon>
    </lineage>
</organism>
<dbReference type="SMART" id="SM01308">
    <property type="entry name" value="RICTOR_N"/>
    <property type="match status" value="1"/>
</dbReference>
<dbReference type="Proteomes" id="UP000675881">
    <property type="component" value="Chromosome 5"/>
</dbReference>
<sequence length="1649" mass="184154">MASGYYYPPGRTNGGGRLYCGKRGNPNLRARFLENNNEDDELDLSEGSCVGENVIEALKYLSSKGGSKGKKLAYLNALVKVLLEQRKDSLEEDLSLGLRLKEIMLCLRIPLTHEAAEVRAATLRVFRYIVDRPCRVQDFLQINAHLLVSRCIDIDLDNRVERLQALRFIRKLLFSCPESFPSSLCRSLIAIAEGGVKENDRLLRISLAILCEISVLNSTVFILCQGVRALTNSLLDCSMPRMAEAMIGCLLRLFNNPKTRSMANINLGVVITPFTEFRYIHNWFSQKVPTPSEALEDKQMRFQCSQQAILSLLRSWPGLLQLCNLSSKNSPLKALIDILYLSNSEVRNLLIDLIYEMLYLRVPKSSSNVKEVLEDIDPSSPRENWQLKEGFVASEGFDILPRLSKARPNIRENHLSILLTCLMELNLPEALVNVLVSSSLVLSIKATVLLGELLHKTFILLPHETNYSNHCLPTLFAEVASSDPERANRASQAVSTLNRIHSIKKRGPTASSLFFYEILSVSERFPNGEGFIGVKLQNPGAWSQLLNKSADDRVNTAIKESGVLSPRLNWVDWQWDQITVVFQCPSDNFLKNLESSTNKQFLRKIFDFFKPSNGKFSKVELSRRESKEYGWVGIVFLDFLLKCGSGEGSRILDELLSDIHYYFKAVISAESAHDCLISPTKIASTACQYYFLFIGHLSRTQSGQGHLFRHLFLPSLAELLGMRSELYMKLIISSLDYSREWGSRALLQRALVDLPEETPRLYATRFLGILIRSKSANVAQWGISLLVQQLYDPSPIIYSTALELLDEACDDKMNLEAVICSFASQKNKFKERISKAKSLRWSLILTRFVGSSNGFKLLSHINLVEDEIKKWGSEYNLQYVKLVEELLNESFTLHQRDEDGTYGRRKLAISEEGLEILQRKDSAFWPMLQTIRLARMPDEDKAICTFKSAIWGICHVASSPGGARIVEQHGGIRRIVDIALSNEIYSLRGTAYYALSLVATNRVGANALSSLNWFSLRFGREENWPVLEDWFANQLYLLKERARTESEDVSNEDDDDSSSNYDDDNQKTLTPANIDSYFGSTSFGNTSSGKSKLTSLFRSLSLSDSSGERVLSRLSEGRQSLSKKIKKSLSRRSSTKSRRDSNVSGKTTSSVDTELLQAQSSSKRLSFSSEVCDEDGYSLTDHSPVKAESSSVNAGLENIDEEDPPGAAAATLSFFSEFQPPSSEAKNSSFIIDSASTSGISSEDSCKLVVTAPIVANISSAKLSPIPSLIDNSSNDGFIQPHARSGQRAFSESEALPIDVITMKSTDLQLGGGSVSSVCSIGSWTTENSGYRTIRGIHSRRRPLLSESEVDTETNSQNAELTGSANSDTYRRSSGGLIRRERLMDSQPISILTPTVQQQTSPVELVGGQEPQYRGIAVPSQITALFPFIVEQDSSDVGDHFPTSVTLSSISTRDSSNAFFGLELHTPYNCLSCYRLTYPCKSQSRSRSRTSSLTNPASERVSTESSTVSTGGSPSNLRKIVVTKGVIVDSTDSIISAMSSKVFQRKEVLKLIDSMMHFSTKTHEQGLLKMKQKFPNLFNDLCLYSEVSLLLSKYAYRLTSRRFIQELFIDLHYDDLYEEPAKILKIEDLENVREMMDDPGTSSDSKINS</sequence>
<protein>
    <submittedName>
        <fullName evidence="6">RICTOR</fullName>
    </submittedName>
</protein>
<dbReference type="EMBL" id="HG994584">
    <property type="protein sequence ID" value="CAF2942537.1"/>
    <property type="molecule type" value="Genomic_DNA"/>
</dbReference>
<feature type="domain" description="Rapamycin-insensitive companion of mTOR N-terminal" evidence="4">
    <location>
        <begin position="72"/>
        <end position="462"/>
    </location>
</feature>
<evidence type="ECO:0000313" key="7">
    <source>
        <dbReference type="Proteomes" id="UP000675881"/>
    </source>
</evidence>
<feature type="compositionally biased region" description="Polar residues" evidence="2">
    <location>
        <begin position="1142"/>
        <end position="1155"/>
    </location>
</feature>
<dbReference type="InterPro" id="IPR016024">
    <property type="entry name" value="ARM-type_fold"/>
</dbReference>
<evidence type="ECO:0000256" key="1">
    <source>
        <dbReference type="ARBA" id="ARBA00008878"/>
    </source>
</evidence>
<dbReference type="SMART" id="SM01307">
    <property type="entry name" value="RICTOR_M"/>
    <property type="match status" value="1"/>
</dbReference>
<feature type="region of interest" description="Disordered" evidence="2">
    <location>
        <begin position="1046"/>
        <end position="1068"/>
    </location>
</feature>
<accession>A0A7R8D0D3</accession>
<dbReference type="Pfam" id="PF14666">
    <property type="entry name" value="RICTOR_M"/>
    <property type="match status" value="1"/>
</dbReference>
<feature type="compositionally biased region" description="Polar residues" evidence="2">
    <location>
        <begin position="1353"/>
        <end position="1368"/>
    </location>
</feature>
<dbReference type="InterPro" id="IPR029453">
    <property type="entry name" value="Rictor_IV"/>
</dbReference>
<dbReference type="OrthoDB" id="271111at2759"/>
<feature type="compositionally biased region" description="Acidic residues" evidence="2">
    <location>
        <begin position="1047"/>
        <end position="1063"/>
    </location>
</feature>
<reference evidence="6" key="1">
    <citation type="submission" date="2021-02" db="EMBL/GenBank/DDBJ databases">
        <authorList>
            <person name="Bekaert M."/>
        </authorList>
    </citation>
    <scope>NUCLEOTIDE SEQUENCE</scope>
    <source>
        <strain evidence="6">IoA-00</strain>
    </source>
</reference>
<feature type="region of interest" description="Disordered" evidence="2">
    <location>
        <begin position="1177"/>
        <end position="1206"/>
    </location>
</feature>
<feature type="compositionally biased region" description="Basic residues" evidence="2">
    <location>
        <begin position="1121"/>
        <end position="1136"/>
    </location>
</feature>
<dbReference type="SMART" id="SM01303">
    <property type="entry name" value="RasGEF_N_2"/>
    <property type="match status" value="1"/>
</dbReference>
<evidence type="ECO:0000259" key="5">
    <source>
        <dbReference type="SMART" id="SM01310"/>
    </source>
</evidence>
<evidence type="ECO:0000256" key="2">
    <source>
        <dbReference type="SAM" id="MobiDB-lite"/>
    </source>
</evidence>
<dbReference type="GO" id="GO:0051897">
    <property type="term" value="P:positive regulation of phosphatidylinositol 3-kinase/protein kinase B signal transduction"/>
    <property type="evidence" value="ECO:0007669"/>
    <property type="project" value="TreeGrafter"/>
</dbReference>
<dbReference type="PANTHER" id="PTHR13298">
    <property type="entry name" value="CYTOSOLIC REGULATOR PIANISSIMO"/>
    <property type="match status" value="1"/>
</dbReference>
<dbReference type="SMART" id="SM01310">
    <property type="entry name" value="RICTOR_V"/>
    <property type="match status" value="1"/>
</dbReference>
<dbReference type="GO" id="GO:0038203">
    <property type="term" value="P:TORC2 signaling"/>
    <property type="evidence" value="ECO:0007669"/>
    <property type="project" value="TreeGrafter"/>
</dbReference>
<feature type="region of interest" description="Disordered" evidence="2">
    <location>
        <begin position="1343"/>
        <end position="1369"/>
    </location>
</feature>
<keyword evidence="7" id="KW-1185">Reference proteome</keyword>
<name>A0A7R8D0D3_LEPSM</name>
<dbReference type="GO" id="GO:0031932">
    <property type="term" value="C:TORC2 complex"/>
    <property type="evidence" value="ECO:0007669"/>
    <property type="project" value="InterPro"/>
</dbReference>
<dbReference type="InterPro" id="IPR029451">
    <property type="entry name" value="RICTOR_M"/>
</dbReference>
<dbReference type="GO" id="GO:0043539">
    <property type="term" value="F:protein serine/threonine kinase activator activity"/>
    <property type="evidence" value="ECO:0007669"/>
    <property type="project" value="TreeGrafter"/>
</dbReference>
<feature type="domain" description="Rapamycin-insensitive companion of mTOR middle" evidence="3">
    <location>
        <begin position="549"/>
        <end position="773"/>
    </location>
</feature>